<feature type="domain" description="KIB1-4 beta-propeller" evidence="3">
    <location>
        <begin position="83"/>
        <end position="337"/>
    </location>
</feature>
<accession>A0AAV8FTR2</accession>
<reference evidence="4" key="1">
    <citation type="submission" date="2022-08" db="EMBL/GenBank/DDBJ databases">
        <authorList>
            <person name="Marques A."/>
        </authorList>
    </citation>
    <scope>NUCLEOTIDE SEQUENCE</scope>
    <source>
        <strain evidence="4">RhyPub2mFocal</strain>
        <tissue evidence="4">Leaves</tissue>
    </source>
</reference>
<organism evidence="4 5">
    <name type="scientific">Rhynchospora pubera</name>
    <dbReference type="NCBI Taxonomy" id="906938"/>
    <lineage>
        <taxon>Eukaryota</taxon>
        <taxon>Viridiplantae</taxon>
        <taxon>Streptophyta</taxon>
        <taxon>Embryophyta</taxon>
        <taxon>Tracheophyta</taxon>
        <taxon>Spermatophyta</taxon>
        <taxon>Magnoliopsida</taxon>
        <taxon>Liliopsida</taxon>
        <taxon>Poales</taxon>
        <taxon>Cyperaceae</taxon>
        <taxon>Cyperoideae</taxon>
        <taxon>Rhynchosporeae</taxon>
        <taxon>Rhynchospora</taxon>
    </lineage>
</organism>
<dbReference type="PANTHER" id="PTHR44259">
    <property type="entry name" value="OS07G0183000 PROTEIN-RELATED"/>
    <property type="match status" value="1"/>
</dbReference>
<evidence type="ECO:0000256" key="1">
    <source>
        <dbReference type="SAM" id="MobiDB-lite"/>
    </source>
</evidence>
<dbReference type="InterPro" id="IPR001810">
    <property type="entry name" value="F-box_dom"/>
</dbReference>
<dbReference type="AlphaFoldDB" id="A0AAV8FTR2"/>
<dbReference type="Proteomes" id="UP001140206">
    <property type="component" value="Chromosome 2"/>
</dbReference>
<gene>
    <name evidence="4" type="ORF">LUZ62_045583</name>
</gene>
<dbReference type="EMBL" id="JAMFTS010000002">
    <property type="protein sequence ID" value="KAJ4794337.1"/>
    <property type="molecule type" value="Genomic_DNA"/>
</dbReference>
<evidence type="ECO:0000313" key="5">
    <source>
        <dbReference type="Proteomes" id="UP001140206"/>
    </source>
</evidence>
<keyword evidence="5" id="KW-1185">Reference proteome</keyword>
<evidence type="ECO:0000313" key="4">
    <source>
        <dbReference type="EMBL" id="KAJ4794337.1"/>
    </source>
</evidence>
<evidence type="ECO:0000259" key="3">
    <source>
        <dbReference type="Pfam" id="PF03478"/>
    </source>
</evidence>
<feature type="domain" description="F-box" evidence="2">
    <location>
        <begin position="11"/>
        <end position="46"/>
    </location>
</feature>
<evidence type="ECO:0000259" key="2">
    <source>
        <dbReference type="Pfam" id="PF00646"/>
    </source>
</evidence>
<feature type="region of interest" description="Disordered" evidence="1">
    <location>
        <begin position="144"/>
        <end position="167"/>
    </location>
</feature>
<sequence length="389" mass="44330">MRLRGDPDSYWGDLPDELLVIIAQKAPRTNVQYVRLRSVCKAWRRALPPRPRHLLPPVPWLLLPRLPLHTCRKFRIPDSLFTFFDLSRSKTIQIRLPYVSGKHICGSSYGWLILEQHPAVSLLNPITQATILLPSLDAPPSIILTPTTSQTETETETGRGERPEFSDQKSEYNNCILKASLSCNPTEPGCVVVAWFLSSSNWELAFCRIGDAHWTGLKMWSAQPKLLDFTFHSNSVYTLNSVNEVCVYDLQNLPTWNLHSNFRYGINICNKQVILVEGDADSGGPLVVENTNVVYKWFANHRRWLPVHDIGSRVLFLNPRHSINLQWDEGRENEIYYDIMHSGNGDGRFHVGINRLKLGTGMILPRNPRPMGLFFTIPGLPLWITPSLT</sequence>
<proteinExistence type="predicted"/>
<dbReference type="InterPro" id="IPR005174">
    <property type="entry name" value="KIB1-4_b-propeller"/>
</dbReference>
<dbReference type="Gene3D" id="1.20.1280.50">
    <property type="match status" value="1"/>
</dbReference>
<dbReference type="Pfam" id="PF03478">
    <property type="entry name" value="Beta-prop_KIB1-4"/>
    <property type="match status" value="1"/>
</dbReference>
<dbReference type="InterPro" id="IPR050942">
    <property type="entry name" value="F-box_BR-signaling"/>
</dbReference>
<dbReference type="Pfam" id="PF00646">
    <property type="entry name" value="F-box"/>
    <property type="match status" value="1"/>
</dbReference>
<name>A0AAV8FTR2_9POAL</name>
<feature type="compositionally biased region" description="Basic and acidic residues" evidence="1">
    <location>
        <begin position="156"/>
        <end position="167"/>
    </location>
</feature>
<protein>
    <submittedName>
        <fullName evidence="4">F-box protein SKIP23</fullName>
    </submittedName>
</protein>
<comment type="caution">
    <text evidence="4">The sequence shown here is derived from an EMBL/GenBank/DDBJ whole genome shotgun (WGS) entry which is preliminary data.</text>
</comment>